<dbReference type="PANTHER" id="PTHR22683:SF41">
    <property type="entry name" value="DNA TRANSLOCASE FTSK"/>
    <property type="match status" value="1"/>
</dbReference>
<evidence type="ECO:0000256" key="13">
    <source>
        <dbReference type="ARBA" id="ARBA00024784"/>
    </source>
</evidence>
<evidence type="ECO:0000256" key="16">
    <source>
        <dbReference type="SAM" id="Coils"/>
    </source>
</evidence>
<dbReference type="SMART" id="SM00382">
    <property type="entry name" value="AAA"/>
    <property type="match status" value="1"/>
</dbReference>
<evidence type="ECO:0000256" key="17">
    <source>
        <dbReference type="SAM" id="Phobius"/>
    </source>
</evidence>
<protein>
    <submittedName>
        <fullName evidence="19">Cell division protein FtsK, putative</fullName>
    </submittedName>
</protein>
<evidence type="ECO:0000256" key="12">
    <source>
        <dbReference type="ARBA" id="ARBA00023306"/>
    </source>
</evidence>
<dbReference type="AlphaFoldDB" id="Q0EY54"/>
<dbReference type="Gene3D" id="3.30.980.40">
    <property type="match status" value="1"/>
</dbReference>
<feature type="transmembrane region" description="Helical" evidence="17">
    <location>
        <begin position="150"/>
        <end position="169"/>
    </location>
</feature>
<evidence type="ECO:0000256" key="6">
    <source>
        <dbReference type="ARBA" id="ARBA00022741"/>
    </source>
</evidence>
<keyword evidence="9 17" id="KW-1133">Transmembrane helix</keyword>
<dbReference type="SUPFAM" id="SSF52540">
    <property type="entry name" value="P-loop containing nucleoside triphosphate hydrolases"/>
    <property type="match status" value="1"/>
</dbReference>
<dbReference type="Gene3D" id="1.10.10.10">
    <property type="entry name" value="Winged helix-like DNA-binding domain superfamily/Winged helix DNA-binding domain"/>
    <property type="match status" value="1"/>
</dbReference>
<comment type="function">
    <text evidence="13">Essential cell division protein that coordinates cell division and chromosome segregation. The N-terminus is involved in assembly of the cell-division machinery. The C-terminus functions as a DNA motor that moves dsDNA in an ATP-dependent manner towards the dif recombination site, which is located within the replication terminus region. Translocation stops specifically at Xer-dif sites, where FtsK interacts with the Xer recombinase, allowing activation of chromosome unlinking by recombination. FtsK orienting polar sequences (KOPS) guide the direction of DNA translocation. FtsK can remove proteins from DNA as it translocates, but translocation stops specifically at XerCD-dif site, thereby preventing removal of XerC and XerD from dif.</text>
</comment>
<proteinExistence type="inferred from homology"/>
<dbReference type="InterPro" id="IPR050206">
    <property type="entry name" value="FtsK/SpoIIIE/SftA"/>
</dbReference>
<dbReference type="FunCoup" id="Q0EY54">
    <property type="interactions" value="154"/>
</dbReference>
<dbReference type="CDD" id="cd01127">
    <property type="entry name" value="TrwB_TraG_TraD_VirD4"/>
    <property type="match status" value="1"/>
</dbReference>
<dbReference type="PANTHER" id="PTHR22683">
    <property type="entry name" value="SPORULATION PROTEIN RELATED"/>
    <property type="match status" value="1"/>
</dbReference>
<dbReference type="GO" id="GO:0005524">
    <property type="term" value="F:ATP binding"/>
    <property type="evidence" value="ECO:0007669"/>
    <property type="project" value="UniProtKB-UniRule"/>
</dbReference>
<dbReference type="InParanoid" id="Q0EY54"/>
<keyword evidence="16" id="KW-0175">Coiled coil</keyword>
<evidence type="ECO:0000256" key="7">
    <source>
        <dbReference type="ARBA" id="ARBA00022829"/>
    </source>
</evidence>
<dbReference type="GO" id="GO:0007059">
    <property type="term" value="P:chromosome segregation"/>
    <property type="evidence" value="ECO:0007669"/>
    <property type="project" value="UniProtKB-KW"/>
</dbReference>
<dbReference type="InterPro" id="IPR003593">
    <property type="entry name" value="AAA+_ATPase"/>
</dbReference>
<dbReference type="GO" id="GO:0003677">
    <property type="term" value="F:DNA binding"/>
    <property type="evidence" value="ECO:0007669"/>
    <property type="project" value="UniProtKB-KW"/>
</dbReference>
<dbReference type="Pfam" id="PF09397">
    <property type="entry name" value="FtsK_gamma"/>
    <property type="match status" value="1"/>
</dbReference>
<dbReference type="Gene3D" id="3.40.50.300">
    <property type="entry name" value="P-loop containing nucleotide triphosphate hydrolases"/>
    <property type="match status" value="1"/>
</dbReference>
<evidence type="ECO:0000256" key="1">
    <source>
        <dbReference type="ARBA" id="ARBA00004651"/>
    </source>
</evidence>
<dbReference type="eggNOG" id="COG1674">
    <property type="taxonomic scope" value="Bacteria"/>
</dbReference>
<reference evidence="19 20" key="1">
    <citation type="submission" date="2006-09" db="EMBL/GenBank/DDBJ databases">
        <authorList>
            <person name="Emerson D."/>
            <person name="Ferriera S."/>
            <person name="Johnson J."/>
            <person name="Kravitz S."/>
            <person name="Halpern A."/>
            <person name="Remington K."/>
            <person name="Beeson K."/>
            <person name="Tran B."/>
            <person name="Rogers Y.-H."/>
            <person name="Friedman R."/>
            <person name="Venter J.C."/>
        </authorList>
    </citation>
    <scope>NUCLEOTIDE SEQUENCE [LARGE SCALE GENOMIC DNA]</scope>
    <source>
        <strain evidence="19 20">PV-1</strain>
    </source>
</reference>
<accession>Q0EY54</accession>
<gene>
    <name evidence="19" type="ORF">SPV1_05407</name>
</gene>
<dbReference type="InterPro" id="IPR018541">
    <property type="entry name" value="Ftsk_gamma"/>
</dbReference>
<feature type="transmembrane region" description="Helical" evidence="17">
    <location>
        <begin position="89"/>
        <end position="108"/>
    </location>
</feature>
<sequence>MNVRLLARESLALLMAGMVLMMALAMVSFSPADPSLNHETQAAATNLAGIAGAYVADFIYQLFGYAAWVWVVLLAVLLVRIAWDKRPWLVGWTSLVWLPFVLAMAALLDAHLPVGGAFDPLALPAGAGGALGAMLDQAIYLALKDVGRDVLLATLLLSSGVTATHWSLLAMLETLYGWLCAAVGWLVARAKVALHRASDKKERIEARVERKKVRNTRPVHIAESKAEVAEQAKVKVSRRAKTEQQTELAFKEPADSGFKLPSLSLFDRGQSTHHEQDPQTLQAVARMLEKKLLDYRVEGQVVAVQPGPVVTQFELEPSPGTKVNRIVALQDDLARSMSAISVRVAGNIPGKSVIGIEIPNEVREIVVLHQVLASPEFANKRLQLPMAMGVDISGHPVVADLAKMPHLLVAGTTGSGKSVAVNAMICSMLMTCTPQDLRMILVDPKMLELSVYDDIPHLLVPVVTNPHKAAKALAWAVYEMERRYQLMSDAKVRNIDGYNKAAEKLEETERLPMIVIVIDELADLMMVAGKEVEQAICRIAQKARAAGLHLILATQRPSVDVITGLIKANLPSRLSFQVSSKIDSRTILDQMGAEQLLGHGDSLFLSGGRDLRRVHGAFVSDSEVLELVEHLKGQGEPDYREEVFEIASVADATAGPGGPGDDEHDDKYDEAAALVIEKGSCSVSMVQRYLRIGYNRASRLVEQMERDGLVTPPGSGGLRKVLARSGADGGGVIE</sequence>
<feature type="domain" description="FtsK" evidence="18">
    <location>
        <begin position="394"/>
        <end position="585"/>
    </location>
</feature>
<comment type="similarity">
    <text evidence="2">Belongs to the FtsK/SpoIIIE/SftA family.</text>
</comment>
<dbReference type="InterPro" id="IPR041027">
    <property type="entry name" value="FtsK_alpha"/>
</dbReference>
<dbReference type="Proteomes" id="UP000005297">
    <property type="component" value="Unassembled WGS sequence"/>
</dbReference>
<dbReference type="HOGENOM" id="CLU_001981_9_7_0"/>
<evidence type="ECO:0000256" key="11">
    <source>
        <dbReference type="ARBA" id="ARBA00023136"/>
    </source>
</evidence>
<keyword evidence="3" id="KW-1003">Cell membrane</keyword>
<feature type="transmembrane region" description="Helical" evidence="17">
    <location>
        <begin position="62"/>
        <end position="82"/>
    </location>
</feature>
<dbReference type="GO" id="GO:0051301">
    <property type="term" value="P:cell division"/>
    <property type="evidence" value="ECO:0007669"/>
    <property type="project" value="UniProtKB-KW"/>
</dbReference>
<comment type="caution">
    <text evidence="19">The sequence shown here is derived from an EMBL/GenBank/DDBJ whole genome shotgun (WGS) entry which is preliminary data.</text>
</comment>
<keyword evidence="11 17" id="KW-0472">Membrane</keyword>
<dbReference type="InterPro" id="IPR002543">
    <property type="entry name" value="FtsK_dom"/>
</dbReference>
<evidence type="ECO:0000256" key="14">
    <source>
        <dbReference type="ARBA" id="ARBA00025923"/>
    </source>
</evidence>
<keyword evidence="4 19" id="KW-0132">Cell division</keyword>
<dbReference type="SUPFAM" id="SSF46785">
    <property type="entry name" value="Winged helix' DNA-binding domain"/>
    <property type="match status" value="1"/>
</dbReference>
<dbReference type="SMART" id="SM00843">
    <property type="entry name" value="Ftsk_gamma"/>
    <property type="match status" value="1"/>
</dbReference>
<dbReference type="RefSeq" id="WP_009851375.1">
    <property type="nucleotide sequence ID" value="NZ_DS022295.1"/>
</dbReference>
<dbReference type="EMBL" id="AATS01000011">
    <property type="protein sequence ID" value="EAU54172.1"/>
    <property type="molecule type" value="Genomic_DNA"/>
</dbReference>
<keyword evidence="7" id="KW-0159">Chromosome partition</keyword>
<dbReference type="PROSITE" id="PS50901">
    <property type="entry name" value="FTSK"/>
    <property type="match status" value="1"/>
</dbReference>
<evidence type="ECO:0000256" key="4">
    <source>
        <dbReference type="ARBA" id="ARBA00022618"/>
    </source>
</evidence>
<dbReference type="Pfam" id="PF01580">
    <property type="entry name" value="FtsK_SpoIIIE"/>
    <property type="match status" value="1"/>
</dbReference>
<feature type="binding site" evidence="15">
    <location>
        <begin position="411"/>
        <end position="418"/>
    </location>
    <ligand>
        <name>ATP</name>
        <dbReference type="ChEBI" id="CHEBI:30616"/>
    </ligand>
</feature>
<dbReference type="InterPro" id="IPR036390">
    <property type="entry name" value="WH_DNA-bd_sf"/>
</dbReference>
<dbReference type="OrthoDB" id="5287382at2"/>
<evidence type="ECO:0000313" key="20">
    <source>
        <dbReference type="Proteomes" id="UP000005297"/>
    </source>
</evidence>
<keyword evidence="20" id="KW-1185">Reference proteome</keyword>
<dbReference type="InterPro" id="IPR036388">
    <property type="entry name" value="WH-like_DNA-bd_sf"/>
</dbReference>
<keyword evidence="8 15" id="KW-0067">ATP-binding</keyword>
<dbReference type="GO" id="GO:0005886">
    <property type="term" value="C:plasma membrane"/>
    <property type="evidence" value="ECO:0007669"/>
    <property type="project" value="UniProtKB-SubCell"/>
</dbReference>
<evidence type="ECO:0000256" key="8">
    <source>
        <dbReference type="ARBA" id="ARBA00022840"/>
    </source>
</evidence>
<dbReference type="Pfam" id="PF13491">
    <property type="entry name" value="FtsK_4TM"/>
    <property type="match status" value="1"/>
</dbReference>
<evidence type="ECO:0000256" key="3">
    <source>
        <dbReference type="ARBA" id="ARBA00022475"/>
    </source>
</evidence>
<evidence type="ECO:0000256" key="2">
    <source>
        <dbReference type="ARBA" id="ARBA00006474"/>
    </source>
</evidence>
<keyword evidence="5 17" id="KW-0812">Transmembrane</keyword>
<dbReference type="InterPro" id="IPR027417">
    <property type="entry name" value="P-loop_NTPase"/>
</dbReference>
<comment type="subcellular location">
    <subcellularLocation>
        <location evidence="1">Cell membrane</location>
        <topology evidence="1">Multi-pass membrane protein</topology>
    </subcellularLocation>
</comment>
<dbReference type="STRING" id="314344.AL013_04470"/>
<organism evidence="19 20">
    <name type="scientific">Mariprofundus ferrooxydans PV-1</name>
    <dbReference type="NCBI Taxonomy" id="314345"/>
    <lineage>
        <taxon>Bacteria</taxon>
        <taxon>Pseudomonadati</taxon>
        <taxon>Pseudomonadota</taxon>
        <taxon>Candidatius Mariprofundia</taxon>
        <taxon>Mariprofundales</taxon>
        <taxon>Mariprofundaceae</taxon>
        <taxon>Mariprofundus</taxon>
    </lineage>
</organism>
<dbReference type="InterPro" id="IPR025199">
    <property type="entry name" value="FtsK_4TM"/>
</dbReference>
<keyword evidence="10" id="KW-0238">DNA-binding</keyword>
<evidence type="ECO:0000256" key="15">
    <source>
        <dbReference type="PROSITE-ProRule" id="PRU00289"/>
    </source>
</evidence>
<comment type="subunit">
    <text evidence="14">Homohexamer. Forms a ring that surrounds DNA.</text>
</comment>
<dbReference type="Pfam" id="PF17854">
    <property type="entry name" value="FtsK_alpha"/>
    <property type="match status" value="1"/>
</dbReference>
<feature type="transmembrane region" description="Helical" evidence="17">
    <location>
        <begin position="12"/>
        <end position="29"/>
    </location>
</feature>
<keyword evidence="12" id="KW-0131">Cell cycle</keyword>
<evidence type="ECO:0000256" key="5">
    <source>
        <dbReference type="ARBA" id="ARBA00022692"/>
    </source>
</evidence>
<name>Q0EY54_9PROT</name>
<evidence type="ECO:0000256" key="9">
    <source>
        <dbReference type="ARBA" id="ARBA00022989"/>
    </source>
</evidence>
<feature type="coiled-coil region" evidence="16">
    <location>
        <begin position="187"/>
        <end position="214"/>
    </location>
</feature>
<evidence type="ECO:0000256" key="10">
    <source>
        <dbReference type="ARBA" id="ARBA00023125"/>
    </source>
</evidence>
<keyword evidence="6 15" id="KW-0547">Nucleotide-binding</keyword>
<evidence type="ECO:0000313" key="19">
    <source>
        <dbReference type="EMBL" id="EAU54172.1"/>
    </source>
</evidence>
<feature type="transmembrane region" description="Helical" evidence="17">
    <location>
        <begin position="120"/>
        <end position="143"/>
    </location>
</feature>
<evidence type="ECO:0000259" key="18">
    <source>
        <dbReference type="PROSITE" id="PS50901"/>
    </source>
</evidence>